<dbReference type="RefSeq" id="WP_263733361.1">
    <property type="nucleotide sequence ID" value="NZ_JAOWKY010000001.1"/>
</dbReference>
<keyword evidence="6" id="KW-0411">Iron-sulfur</keyword>
<gene>
    <name evidence="8" type="ORF">OEW28_03680</name>
</gene>
<dbReference type="PRINTS" id="PR00090">
    <property type="entry name" value="RNGDIOXGNASE"/>
</dbReference>
<dbReference type="InterPro" id="IPR015879">
    <property type="entry name" value="Ring_hydroxy_dOase_asu_C_dom"/>
</dbReference>
<keyword evidence="2" id="KW-0001">2Fe-2S</keyword>
<evidence type="ECO:0000256" key="4">
    <source>
        <dbReference type="ARBA" id="ARBA00023002"/>
    </source>
</evidence>
<organism evidence="8 9">
    <name type="scientific">Albidovulum marisflavi</name>
    <dbReference type="NCBI Taxonomy" id="2984159"/>
    <lineage>
        <taxon>Bacteria</taxon>
        <taxon>Pseudomonadati</taxon>
        <taxon>Pseudomonadota</taxon>
        <taxon>Alphaproteobacteria</taxon>
        <taxon>Rhodobacterales</taxon>
        <taxon>Paracoccaceae</taxon>
        <taxon>Albidovulum</taxon>
    </lineage>
</organism>
<dbReference type="InterPro" id="IPR036922">
    <property type="entry name" value="Rieske_2Fe-2S_sf"/>
</dbReference>
<dbReference type="PROSITE" id="PS51296">
    <property type="entry name" value="RIESKE"/>
    <property type="match status" value="1"/>
</dbReference>
<dbReference type="InterPro" id="IPR017941">
    <property type="entry name" value="Rieske_2Fe-2S"/>
</dbReference>
<dbReference type="Gene3D" id="2.102.10.10">
    <property type="entry name" value="Rieske [2Fe-2S] iron-sulphur domain"/>
    <property type="match status" value="1"/>
</dbReference>
<feature type="domain" description="Rieske" evidence="7">
    <location>
        <begin position="44"/>
        <end position="153"/>
    </location>
</feature>
<evidence type="ECO:0000256" key="2">
    <source>
        <dbReference type="ARBA" id="ARBA00022714"/>
    </source>
</evidence>
<reference evidence="8 9" key="1">
    <citation type="submission" date="2022-10" db="EMBL/GenBank/DDBJ databases">
        <title>Defluviimonas sp. nov., isolated from ocean surface water.</title>
        <authorList>
            <person name="He W."/>
            <person name="Wang L."/>
            <person name="Zhang D.-F."/>
        </authorList>
    </citation>
    <scope>NUCLEOTIDE SEQUENCE [LARGE SCALE GENOMIC DNA]</scope>
    <source>
        <strain evidence="8 9">WL0002</strain>
    </source>
</reference>
<evidence type="ECO:0000256" key="5">
    <source>
        <dbReference type="ARBA" id="ARBA00023004"/>
    </source>
</evidence>
<keyword evidence="3" id="KW-0479">Metal-binding</keyword>
<evidence type="ECO:0000313" key="8">
    <source>
        <dbReference type="EMBL" id="MCV2867723.1"/>
    </source>
</evidence>
<dbReference type="SUPFAM" id="SSF50022">
    <property type="entry name" value="ISP domain"/>
    <property type="match status" value="1"/>
</dbReference>
<dbReference type="EMBL" id="JAOWKY010000001">
    <property type="protein sequence ID" value="MCV2867723.1"/>
    <property type="molecule type" value="Genomic_DNA"/>
</dbReference>
<evidence type="ECO:0000259" key="7">
    <source>
        <dbReference type="PROSITE" id="PS51296"/>
    </source>
</evidence>
<dbReference type="Gene3D" id="3.90.380.10">
    <property type="entry name" value="Naphthalene 1,2-dioxygenase Alpha Subunit, Chain A, domain 1"/>
    <property type="match status" value="2"/>
</dbReference>
<sequence>MNRSLVTKPRTVPEEWDRRGLPGWTYHSDALFELEKQEVFQTHWQIAGHVGDIPAPGDYLTMDIADERALVIRGKDGVVRGFHNLCRHRGARVATGDKGHCKGALVCPFHGWVYNLDGTLRGAARPESFGALDRTEFGLKSLELELWHGFIFIRFRPGPQPSVAQLLAPFEPDFAAWRAEELLPSDRIWTGELPVNWKSVRDVDNEGYHVAMAHPALQDLYGRTYQDRSFTNGISASYATFGDTPGRLWSVRHYVRFSPQHEWLPEAHRRTWAYFGIFPSGVIAFTPESAQFYQEFPVSAGRTLMRGAIYRRPDETRQDRVARYLAYRIDRETGKEDQQLSIWSNESMKSSAFEDFHLSDLEFGVKVHHDQLRKLLPVMSLTHAPPEEEVAKVNANLRSLESTI</sequence>
<proteinExistence type="predicted"/>
<comment type="caution">
    <text evidence="8">The sequence shown here is derived from an EMBL/GenBank/DDBJ whole genome shotgun (WGS) entry which is preliminary data.</text>
</comment>
<evidence type="ECO:0000313" key="9">
    <source>
        <dbReference type="Proteomes" id="UP001652542"/>
    </source>
</evidence>
<dbReference type="CDD" id="cd03469">
    <property type="entry name" value="Rieske_RO_Alpha_N"/>
    <property type="match status" value="1"/>
</dbReference>
<name>A0ABT2Z9G8_9RHOB</name>
<accession>A0ABT2Z9G8</accession>
<keyword evidence="5" id="KW-0408">Iron</keyword>
<keyword evidence="4" id="KW-0560">Oxidoreductase</keyword>
<dbReference type="Pfam" id="PF00355">
    <property type="entry name" value="Rieske"/>
    <property type="match status" value="1"/>
</dbReference>
<dbReference type="PANTHER" id="PTHR43756:SF5">
    <property type="entry name" value="CHOLINE MONOOXYGENASE, CHLOROPLASTIC"/>
    <property type="match status" value="1"/>
</dbReference>
<dbReference type="Proteomes" id="UP001652542">
    <property type="component" value="Unassembled WGS sequence"/>
</dbReference>
<keyword evidence="9" id="KW-1185">Reference proteome</keyword>
<evidence type="ECO:0000256" key="6">
    <source>
        <dbReference type="ARBA" id="ARBA00023014"/>
    </source>
</evidence>
<evidence type="ECO:0000256" key="3">
    <source>
        <dbReference type="ARBA" id="ARBA00022723"/>
    </source>
</evidence>
<dbReference type="InterPro" id="IPR001663">
    <property type="entry name" value="Rng_hydr_dOase-A"/>
</dbReference>
<dbReference type="SUPFAM" id="SSF55961">
    <property type="entry name" value="Bet v1-like"/>
    <property type="match status" value="1"/>
</dbReference>
<keyword evidence="8" id="KW-0223">Dioxygenase</keyword>
<dbReference type="Pfam" id="PF00848">
    <property type="entry name" value="Ring_hydroxyl_A"/>
    <property type="match status" value="1"/>
</dbReference>
<dbReference type="CDD" id="cd00680">
    <property type="entry name" value="RHO_alpha_C"/>
    <property type="match status" value="1"/>
</dbReference>
<comment type="cofactor">
    <cofactor evidence="1">
        <name>Fe cation</name>
        <dbReference type="ChEBI" id="CHEBI:24875"/>
    </cofactor>
</comment>
<protein>
    <submittedName>
        <fullName evidence="8">Aromatic ring-hydroxylating dioxygenase subunit alpha</fullName>
    </submittedName>
</protein>
<dbReference type="PANTHER" id="PTHR43756">
    <property type="entry name" value="CHOLINE MONOOXYGENASE, CHLOROPLASTIC"/>
    <property type="match status" value="1"/>
</dbReference>
<evidence type="ECO:0000256" key="1">
    <source>
        <dbReference type="ARBA" id="ARBA00001962"/>
    </source>
</evidence>
<dbReference type="GO" id="GO:0051213">
    <property type="term" value="F:dioxygenase activity"/>
    <property type="evidence" value="ECO:0007669"/>
    <property type="project" value="UniProtKB-KW"/>
</dbReference>